<dbReference type="OrthoDB" id="4147030at2"/>
<dbReference type="RefSeq" id="WP_147460006.1">
    <property type="nucleotide sequence ID" value="NZ_RCDD01000002.1"/>
</dbReference>
<accession>A0A421B2V4</accession>
<name>A0A421B2V4_9PSEU</name>
<dbReference type="AlphaFoldDB" id="A0A421B2V4"/>
<keyword evidence="2" id="KW-1185">Reference proteome</keyword>
<reference evidence="1 2" key="1">
    <citation type="submission" date="2018-10" db="EMBL/GenBank/DDBJ databases">
        <title>Genomic Encyclopedia of Archaeal and Bacterial Type Strains, Phase II (KMG-II): from individual species to whole genera.</title>
        <authorList>
            <person name="Goeker M."/>
        </authorList>
    </citation>
    <scope>NUCLEOTIDE SEQUENCE [LARGE SCALE GENOMIC DNA]</scope>
    <source>
        <strain evidence="1 2">DSM 45657</strain>
    </source>
</reference>
<dbReference type="EMBL" id="RCDD01000002">
    <property type="protein sequence ID" value="RLK58610.1"/>
    <property type="molecule type" value="Genomic_DNA"/>
</dbReference>
<sequence length="319" mass="34862">MADLPDVVDTRVPAMAWCRHENGDDHVYWSPSERVVGPDVRWPAPQVLFDRRTSGTPSISGAGPGACMAWKGSGGDTHIWYSLWDAAAGGWGPQVGSGFETDTFPTVVRFRGHTLMFWKNSRDDGGLGRIVWSELVGGDWVNPLGGPRVANKAVLGIRTDGVAATWNTHEDALYIAWRGPGTNTDVSWWELDDRTASGSYLWQESGTVPHAQASAPPTLVSDGNAMYLAWRNAQDDHISWSMSVSGNWFEPRVLTDRRTSAGPALGVVGTSDLVMVWKGAGADPVLWWSRLRDGWFGQPGPQQAFPDRKVFADLRASLS</sequence>
<evidence type="ECO:0000313" key="1">
    <source>
        <dbReference type="EMBL" id="RLK58610.1"/>
    </source>
</evidence>
<organism evidence="1 2">
    <name type="scientific">Actinokineospora cianjurensis</name>
    <dbReference type="NCBI Taxonomy" id="585224"/>
    <lineage>
        <taxon>Bacteria</taxon>
        <taxon>Bacillati</taxon>
        <taxon>Actinomycetota</taxon>
        <taxon>Actinomycetes</taxon>
        <taxon>Pseudonocardiales</taxon>
        <taxon>Pseudonocardiaceae</taxon>
        <taxon>Actinokineospora</taxon>
    </lineage>
</organism>
<dbReference type="Proteomes" id="UP000282454">
    <property type="component" value="Unassembled WGS sequence"/>
</dbReference>
<proteinExistence type="predicted"/>
<protein>
    <submittedName>
        <fullName evidence="1">Uncharacterized protein</fullName>
    </submittedName>
</protein>
<gene>
    <name evidence="1" type="ORF">CLV68_3081</name>
</gene>
<comment type="caution">
    <text evidence="1">The sequence shown here is derived from an EMBL/GenBank/DDBJ whole genome shotgun (WGS) entry which is preliminary data.</text>
</comment>
<evidence type="ECO:0000313" key="2">
    <source>
        <dbReference type="Proteomes" id="UP000282454"/>
    </source>
</evidence>